<proteinExistence type="inferred from homology"/>
<comment type="catalytic activity">
    <reaction evidence="1">
        <text>(2S,3R)-3-hydroxybutane-1,2,3-tricarboxylate = 2-methyl-cis-aconitate + H2O</text>
        <dbReference type="Rhea" id="RHEA:17941"/>
        <dbReference type="ChEBI" id="CHEBI:15377"/>
        <dbReference type="ChEBI" id="CHEBI:57429"/>
        <dbReference type="ChEBI" id="CHEBI:57872"/>
        <dbReference type="EC" id="4.2.1.99"/>
    </reaction>
</comment>
<dbReference type="Pfam" id="PF00694">
    <property type="entry name" value="Aconitase_C"/>
    <property type="match status" value="1"/>
</dbReference>
<sequence>MASLDSFGCERELTVGSKTYHYFDLAVAEANGLPGISKLPRSLKVLLENLLRFEDGKTVKKADIEAMASWLTERRSSHEIAYRPARVLMQDFTGVPAVVDLAAMRDAMANFGSDPEKINPLVPVDLVIDHSVMVDYFGTEDSYEKNVAREYERNGERYDFLKWGQTAFDNFAVVPPGTGICHQVNLEYLAQTVWTKDEGGKTYAYPDTLVGTDSHTTMVNGLGVLGWGVGGIEAEAAMLGQPVSMLIPEVVGFELTGKLPEGATATDLVLRVVEMLREKGVVGKFVEFYGKGLDYLSLEDCATIANMAPEYGATCGFFPVDTDTLRYLRATGREEDRVDLVEAYTKAQGLFRTDVVPSFTDTLHLDMETVRPSLSGPKRPQDRFNLQGSADTFRMIMTKDFEKAGDASNPMPVEGHDFSVDHGHVMIAAITSCTNTSNPSVMMAAGLVAKKANEAGLQVKPWVKTSTAPGSQVVGQYLERSGLQDELDKIGFDVVGYGCTTCIGNSGPLAPPIAKAIADGDLVSCSVLSGNRNFEGRIGPDIKANFLASPPLVVAYALAGTMHHDFDKDPLGQDANGKDVYLRDLWPTSAEIAEAVRGSVTRELFEQEYADVFKGDDRWADIQVEGGKVYNWNPASTYVRNPPYFEGMGIDPEPIRDVDGANILALLGDSITTDHISPAGSIKFDGPAGRYLQERQVARNEFNSFGSRRGNHEVMMRGTFANIRLKNLMAPGTAGGVTTYVPTGEVMSIFDAAQRYKADGKDLVVFAGSLYGNGSSRDWAAKGTILLGVRAVIAESFERIHRSNLIGMGVLPLEFMNGDNWGDLGLTGSETVSIGDIDDIKPMDEVAVTITMNDGSSRTITTKVRIDTDNELEYYRNGGILHYVLRNLAREDRAAA</sequence>
<keyword evidence="6 11" id="KW-0004">4Fe-4S</keyword>
<dbReference type="EMBL" id="BSNJ01000003">
    <property type="protein sequence ID" value="GLQ20603.1"/>
    <property type="molecule type" value="Genomic_DNA"/>
</dbReference>
<keyword evidence="15" id="KW-1185">Reference proteome</keyword>
<dbReference type="NCBIfam" id="NF006757">
    <property type="entry name" value="PRK09277.1"/>
    <property type="match status" value="1"/>
</dbReference>
<evidence type="ECO:0000256" key="10">
    <source>
        <dbReference type="ARBA" id="ARBA00023501"/>
    </source>
</evidence>
<dbReference type="InterPro" id="IPR001030">
    <property type="entry name" value="Acoase/IPM_deHydtase_lsu_aba"/>
</dbReference>
<evidence type="ECO:0000259" key="13">
    <source>
        <dbReference type="Pfam" id="PF00694"/>
    </source>
</evidence>
<name>A0ABQ5V1C7_9PROT</name>
<comment type="similarity">
    <text evidence="5 11">Belongs to the aconitase/IPM isomerase family.</text>
</comment>
<gene>
    <name evidence="14" type="ORF">GCM10007854_15580</name>
</gene>
<comment type="catalytic activity">
    <reaction evidence="10 11">
        <text>citrate = D-threo-isocitrate</text>
        <dbReference type="Rhea" id="RHEA:10336"/>
        <dbReference type="ChEBI" id="CHEBI:15562"/>
        <dbReference type="ChEBI" id="CHEBI:16947"/>
        <dbReference type="EC" id="4.2.1.3"/>
    </reaction>
</comment>
<comment type="cofactor">
    <cofactor evidence="2">
        <name>[4Fe-4S] cluster</name>
        <dbReference type="ChEBI" id="CHEBI:49883"/>
    </cofactor>
</comment>
<evidence type="ECO:0000256" key="7">
    <source>
        <dbReference type="ARBA" id="ARBA00022723"/>
    </source>
</evidence>
<keyword evidence="9 11" id="KW-0411">Iron-sulfur</keyword>
<dbReference type="PRINTS" id="PR00415">
    <property type="entry name" value="ACONITASE"/>
</dbReference>
<dbReference type="Gene3D" id="3.30.499.10">
    <property type="entry name" value="Aconitase, domain 3"/>
    <property type="match status" value="2"/>
</dbReference>
<dbReference type="PANTHER" id="PTHR11670">
    <property type="entry name" value="ACONITASE/IRON-RESPONSIVE ELEMENT FAMILY MEMBER"/>
    <property type="match status" value="1"/>
</dbReference>
<evidence type="ECO:0000256" key="1">
    <source>
        <dbReference type="ARBA" id="ARBA00000118"/>
    </source>
</evidence>
<dbReference type="CDD" id="cd01580">
    <property type="entry name" value="AcnA_IRP_Swivel"/>
    <property type="match status" value="1"/>
</dbReference>
<dbReference type="EC" id="4.2.1.3" evidence="11"/>
<accession>A0ABQ5V1C7</accession>
<evidence type="ECO:0000256" key="2">
    <source>
        <dbReference type="ARBA" id="ARBA00001966"/>
    </source>
</evidence>
<evidence type="ECO:0000259" key="12">
    <source>
        <dbReference type="Pfam" id="PF00330"/>
    </source>
</evidence>
<dbReference type="SUPFAM" id="SSF52016">
    <property type="entry name" value="LeuD/IlvD-like"/>
    <property type="match status" value="1"/>
</dbReference>
<reference evidence="14" key="2">
    <citation type="submission" date="2023-01" db="EMBL/GenBank/DDBJ databases">
        <title>Draft genome sequence of Algimonas porphyrae strain NBRC 108216.</title>
        <authorList>
            <person name="Sun Q."/>
            <person name="Mori K."/>
        </authorList>
    </citation>
    <scope>NUCLEOTIDE SEQUENCE</scope>
    <source>
        <strain evidence="14">NBRC 108216</strain>
    </source>
</reference>
<dbReference type="InterPro" id="IPR036008">
    <property type="entry name" value="Aconitase_4Fe-4S_dom"/>
</dbReference>
<dbReference type="Proteomes" id="UP001161390">
    <property type="component" value="Unassembled WGS sequence"/>
</dbReference>
<comment type="pathway">
    <text evidence="3">Carbohydrate metabolism; tricarboxylic acid cycle; isocitrate from oxaloacetate: step 2/2.</text>
</comment>
<comment type="caution">
    <text evidence="14">The sequence shown here is derived from an EMBL/GenBank/DDBJ whole genome shotgun (WGS) entry which is preliminary data.</text>
</comment>
<evidence type="ECO:0000313" key="14">
    <source>
        <dbReference type="EMBL" id="GLQ20603.1"/>
    </source>
</evidence>
<dbReference type="Gene3D" id="3.20.19.10">
    <property type="entry name" value="Aconitase, domain 4"/>
    <property type="match status" value="1"/>
</dbReference>
<feature type="domain" description="Aconitase/3-isopropylmalate dehydratase large subunit alpha/beta/alpha" evidence="12">
    <location>
        <begin position="76"/>
        <end position="560"/>
    </location>
</feature>
<evidence type="ECO:0000256" key="5">
    <source>
        <dbReference type="ARBA" id="ARBA00007185"/>
    </source>
</evidence>
<dbReference type="NCBIfam" id="TIGR01341">
    <property type="entry name" value="aconitase_1"/>
    <property type="match status" value="1"/>
</dbReference>
<evidence type="ECO:0000256" key="4">
    <source>
        <dbReference type="ARBA" id="ARBA00005026"/>
    </source>
</evidence>
<evidence type="ECO:0000313" key="15">
    <source>
        <dbReference type="Proteomes" id="UP001161390"/>
    </source>
</evidence>
<reference evidence="14" key="1">
    <citation type="journal article" date="2014" name="Int. J. Syst. Evol. Microbiol.">
        <title>Complete genome of a new Firmicutes species belonging to the dominant human colonic microbiota ('Ruminococcus bicirculans') reveals two chromosomes and a selective capacity to utilize plant glucans.</title>
        <authorList>
            <consortium name="NISC Comparative Sequencing Program"/>
            <person name="Wegmann U."/>
            <person name="Louis P."/>
            <person name="Goesmann A."/>
            <person name="Henrissat B."/>
            <person name="Duncan S.H."/>
            <person name="Flint H.J."/>
        </authorList>
    </citation>
    <scope>NUCLEOTIDE SEQUENCE</scope>
    <source>
        <strain evidence="14">NBRC 108216</strain>
    </source>
</reference>
<dbReference type="InterPro" id="IPR015928">
    <property type="entry name" value="Aconitase/3IPM_dehydase_swvl"/>
</dbReference>
<keyword evidence="7" id="KW-0479">Metal-binding</keyword>
<dbReference type="InterPro" id="IPR015931">
    <property type="entry name" value="Acnase/IPM_dHydase_lsu_aba_1/3"/>
</dbReference>
<evidence type="ECO:0000256" key="3">
    <source>
        <dbReference type="ARBA" id="ARBA00004717"/>
    </source>
</evidence>
<dbReference type="SUPFAM" id="SSF53732">
    <property type="entry name" value="Aconitase iron-sulfur domain"/>
    <property type="match status" value="1"/>
</dbReference>
<dbReference type="PROSITE" id="PS00450">
    <property type="entry name" value="ACONITASE_1"/>
    <property type="match status" value="1"/>
</dbReference>
<dbReference type="PROSITE" id="PS01244">
    <property type="entry name" value="ACONITASE_2"/>
    <property type="match status" value="1"/>
</dbReference>
<dbReference type="InterPro" id="IPR000573">
    <property type="entry name" value="AconitaseA/IPMdHydase_ssu_swvl"/>
</dbReference>
<evidence type="ECO:0000256" key="9">
    <source>
        <dbReference type="ARBA" id="ARBA00023014"/>
    </source>
</evidence>
<dbReference type="NCBIfam" id="NF009520">
    <property type="entry name" value="PRK12881.1"/>
    <property type="match status" value="1"/>
</dbReference>
<protein>
    <recommendedName>
        <fullName evidence="11">Aconitate hydratase</fullName>
        <shortName evidence="11">Aconitase</shortName>
        <ecNumber evidence="11">4.2.1.3</ecNumber>
    </recommendedName>
</protein>
<feature type="domain" description="Aconitase A/isopropylmalate dehydratase small subunit swivel" evidence="13">
    <location>
        <begin position="690"/>
        <end position="817"/>
    </location>
</feature>
<keyword evidence="11" id="KW-0456">Lyase</keyword>
<keyword evidence="8 11" id="KW-0408">Iron</keyword>
<dbReference type="CDD" id="cd01586">
    <property type="entry name" value="AcnA_IRP"/>
    <property type="match status" value="1"/>
</dbReference>
<organism evidence="14 15">
    <name type="scientific">Algimonas porphyrae</name>
    <dbReference type="NCBI Taxonomy" id="1128113"/>
    <lineage>
        <taxon>Bacteria</taxon>
        <taxon>Pseudomonadati</taxon>
        <taxon>Pseudomonadota</taxon>
        <taxon>Alphaproteobacteria</taxon>
        <taxon>Maricaulales</taxon>
        <taxon>Robiginitomaculaceae</taxon>
        <taxon>Algimonas</taxon>
    </lineage>
</organism>
<evidence type="ECO:0000256" key="11">
    <source>
        <dbReference type="RuleBase" id="RU361275"/>
    </source>
</evidence>
<dbReference type="RefSeq" id="WP_284371355.1">
    <property type="nucleotide sequence ID" value="NZ_BSNJ01000003.1"/>
</dbReference>
<comment type="function">
    <text evidence="11">Catalyzes the isomerization of citrate to isocitrate via cis-aconitate.</text>
</comment>
<dbReference type="Pfam" id="PF00330">
    <property type="entry name" value="Aconitase"/>
    <property type="match status" value="1"/>
</dbReference>
<dbReference type="InterPro" id="IPR018136">
    <property type="entry name" value="Aconitase_4Fe-4S_BS"/>
</dbReference>
<dbReference type="InterPro" id="IPR006249">
    <property type="entry name" value="Aconitase/IRP2"/>
</dbReference>
<evidence type="ECO:0000256" key="6">
    <source>
        <dbReference type="ARBA" id="ARBA00022485"/>
    </source>
</evidence>
<evidence type="ECO:0000256" key="8">
    <source>
        <dbReference type="ARBA" id="ARBA00023004"/>
    </source>
</evidence>
<comment type="pathway">
    <text evidence="4">Organic acid metabolism; propanoate degradation.</text>
</comment>
<dbReference type="Gene3D" id="6.10.190.10">
    <property type="match status" value="1"/>
</dbReference>
<dbReference type="InterPro" id="IPR044137">
    <property type="entry name" value="AcnA_IRP_Swivel"/>
</dbReference>